<proteinExistence type="predicted"/>
<dbReference type="Gene3D" id="3.40.50.300">
    <property type="entry name" value="P-loop containing nucleotide triphosphate hydrolases"/>
    <property type="match status" value="1"/>
</dbReference>
<dbReference type="RefSeq" id="WP_197166056.1">
    <property type="nucleotide sequence ID" value="NZ_JADZGI010000003.1"/>
</dbReference>
<gene>
    <name evidence="1" type="ORF">I5E68_16565</name>
</gene>
<dbReference type="EMBL" id="JADZGI010000003">
    <property type="protein sequence ID" value="MBH0114562.1"/>
    <property type="molecule type" value="Genomic_DNA"/>
</dbReference>
<dbReference type="PANTHER" id="PTHR43883:SF1">
    <property type="entry name" value="GLUCONOKINASE"/>
    <property type="match status" value="1"/>
</dbReference>
<evidence type="ECO:0000313" key="2">
    <source>
        <dbReference type="Proteomes" id="UP000617634"/>
    </source>
</evidence>
<dbReference type="SUPFAM" id="SSF52540">
    <property type="entry name" value="P-loop containing nucleoside triphosphate hydrolases"/>
    <property type="match status" value="1"/>
</dbReference>
<dbReference type="InterPro" id="IPR011009">
    <property type="entry name" value="Kinase-like_dom_sf"/>
</dbReference>
<organism evidence="1 2">
    <name type="scientific">Novosphingobium aureum</name>
    <dbReference type="NCBI Taxonomy" id="2792964"/>
    <lineage>
        <taxon>Bacteria</taxon>
        <taxon>Pseudomonadati</taxon>
        <taxon>Pseudomonadota</taxon>
        <taxon>Alphaproteobacteria</taxon>
        <taxon>Sphingomonadales</taxon>
        <taxon>Sphingomonadaceae</taxon>
        <taxon>Novosphingobium</taxon>
    </lineage>
</organism>
<dbReference type="Proteomes" id="UP000617634">
    <property type="component" value="Unassembled WGS sequence"/>
</dbReference>
<sequence>MTGTSVTTHEDAPAPDDQHETIAMLSDPATYGISGEVERIDTHAAIVFLAGERVYKLKRAVRYAYLDHSTPQKRRAVCEAELRLNRRTAPDLYLDVQCVGRRADGTLALGEGEPVDWLVVMRRFDGDCLLDAMAARGGLDPLLIRELADAIARFHAEAPAIEDDGVARVRDVILGNHASMEALPEGAISPEERGQLCETSLAMLDNLAPLLHERAAAGLVRHCHGDLHLANICLWQGMPTLFDCLEFDPALATTDVFYDLAFLVMDLWHRGLQREANLLLNRYCDMRPEDVGLAAMPLFLSMRAAIRAHVGALAAGQQADAEGTARVLGEVRRYMDDALCFLERKPAKLIAVGGLSGTGKSTLAGELAPQIGSAPGARWLRTDVLRKRIRGLVPEQHLPADAYSLEASRQLYHRLIDDTRKLLEAGCSVVLDGVFGIESDRREIEALARALGVEFCGIWLEAPIEVLRARVDAREGDASDADGAIVDLQSRHDVGDVTSWHRLSSAGSRAELLDRALALCPPR</sequence>
<accession>A0A931MLY3</accession>
<dbReference type="Pfam" id="PF13671">
    <property type="entry name" value="AAA_33"/>
    <property type="match status" value="1"/>
</dbReference>
<reference evidence="1" key="1">
    <citation type="submission" date="2020-11" db="EMBL/GenBank/DDBJ databases">
        <title>Novosphingobium aureum sp. nov., a marine bacterium isolated from sediment of a salt flat.</title>
        <authorList>
            <person name="Yoo Y."/>
            <person name="Kim J.-J."/>
        </authorList>
    </citation>
    <scope>NUCLEOTIDE SEQUENCE</scope>
    <source>
        <strain evidence="1">YJ-S2-02</strain>
    </source>
</reference>
<dbReference type="InterPro" id="IPR027417">
    <property type="entry name" value="P-loop_NTPase"/>
</dbReference>
<protein>
    <submittedName>
        <fullName evidence="1">AAA family ATPase</fullName>
    </submittedName>
</protein>
<evidence type="ECO:0000313" key="1">
    <source>
        <dbReference type="EMBL" id="MBH0114562.1"/>
    </source>
</evidence>
<keyword evidence="2" id="KW-1185">Reference proteome</keyword>
<dbReference type="SUPFAM" id="SSF56112">
    <property type="entry name" value="Protein kinase-like (PK-like)"/>
    <property type="match status" value="1"/>
</dbReference>
<dbReference type="AlphaFoldDB" id="A0A931MLY3"/>
<dbReference type="InterPro" id="IPR052732">
    <property type="entry name" value="Cell-binding_unc_protein"/>
</dbReference>
<dbReference type="PANTHER" id="PTHR43883">
    <property type="entry name" value="SLR0207 PROTEIN"/>
    <property type="match status" value="1"/>
</dbReference>
<name>A0A931MLY3_9SPHN</name>
<comment type="caution">
    <text evidence="1">The sequence shown here is derived from an EMBL/GenBank/DDBJ whole genome shotgun (WGS) entry which is preliminary data.</text>
</comment>